<accession>A0AAN6EN21</accession>
<dbReference type="AlphaFoldDB" id="A0AAN6EN21"/>
<feature type="compositionally biased region" description="Basic residues" evidence="1">
    <location>
        <begin position="7"/>
        <end position="22"/>
    </location>
</feature>
<proteinExistence type="predicted"/>
<feature type="compositionally biased region" description="Polar residues" evidence="1">
    <location>
        <begin position="72"/>
        <end position="88"/>
    </location>
</feature>
<evidence type="ECO:0000313" key="3">
    <source>
        <dbReference type="Proteomes" id="UP001161757"/>
    </source>
</evidence>
<dbReference type="Proteomes" id="UP001161757">
    <property type="component" value="Unassembled WGS sequence"/>
</dbReference>
<dbReference type="EMBL" id="JAJGCB010000019">
    <property type="protein sequence ID" value="KAJ8988193.1"/>
    <property type="molecule type" value="Genomic_DNA"/>
</dbReference>
<sequence>MTLTDRRRAHFRLRPPGVHHRTLTPITVARSTTLFRPSSRPSHPPPANSQFGHQKDRPAGLGELSLRRKTRGSPSLPSHCTARRTSSGLRPPCMVEGNDLFLMRS</sequence>
<evidence type="ECO:0000313" key="2">
    <source>
        <dbReference type="EMBL" id="KAJ8988193.1"/>
    </source>
</evidence>
<protein>
    <submittedName>
        <fullName evidence="2">Uncharacterized protein</fullName>
    </submittedName>
</protein>
<reference evidence="2" key="1">
    <citation type="submission" date="2023-01" db="EMBL/GenBank/DDBJ databases">
        <title>Exophiala dermititidis isolated from Cystic Fibrosis Patient.</title>
        <authorList>
            <person name="Kurbessoian T."/>
            <person name="Crocker A."/>
            <person name="Murante D."/>
            <person name="Hogan D.A."/>
            <person name="Stajich J.E."/>
        </authorList>
    </citation>
    <scope>NUCLEOTIDE SEQUENCE</scope>
    <source>
        <strain evidence="2">Ex8</strain>
    </source>
</reference>
<comment type="caution">
    <text evidence="2">The sequence shown here is derived from an EMBL/GenBank/DDBJ whole genome shotgun (WGS) entry which is preliminary data.</text>
</comment>
<feature type="region of interest" description="Disordered" evidence="1">
    <location>
        <begin position="1"/>
        <end position="105"/>
    </location>
</feature>
<gene>
    <name evidence="2" type="ORF">HRR80_007610</name>
</gene>
<name>A0AAN6EN21_EXODE</name>
<organism evidence="2 3">
    <name type="scientific">Exophiala dermatitidis</name>
    <name type="common">Black yeast-like fungus</name>
    <name type="synonym">Wangiella dermatitidis</name>
    <dbReference type="NCBI Taxonomy" id="5970"/>
    <lineage>
        <taxon>Eukaryota</taxon>
        <taxon>Fungi</taxon>
        <taxon>Dikarya</taxon>
        <taxon>Ascomycota</taxon>
        <taxon>Pezizomycotina</taxon>
        <taxon>Eurotiomycetes</taxon>
        <taxon>Chaetothyriomycetidae</taxon>
        <taxon>Chaetothyriales</taxon>
        <taxon>Herpotrichiellaceae</taxon>
        <taxon>Exophiala</taxon>
    </lineage>
</organism>
<evidence type="ECO:0000256" key="1">
    <source>
        <dbReference type="SAM" id="MobiDB-lite"/>
    </source>
</evidence>